<reference evidence="1" key="1">
    <citation type="journal article" date="2015" name="MBio">
        <title>Eco-Evolutionary Dynamics of Episomes among Ecologically Cohesive Bacterial Populations.</title>
        <authorList>
            <person name="Xue H."/>
            <person name="Cordero O.X."/>
            <person name="Camas F.M."/>
            <person name="Trimble W."/>
            <person name="Meyer F."/>
            <person name="Guglielmini J."/>
            <person name="Rocha E.P."/>
            <person name="Polz M.F."/>
        </authorList>
    </citation>
    <scope>NUCLEOTIDE SEQUENCE</scope>
    <source>
        <strain evidence="1">FF_375</strain>
    </source>
</reference>
<proteinExistence type="predicted"/>
<protein>
    <submittedName>
        <fullName evidence="1">Uncharacterized protein</fullName>
    </submittedName>
</protein>
<name>A0A0H4A0M8_9VIBR</name>
<dbReference type="AlphaFoldDB" id="A0A0H4A0M8"/>
<dbReference type="EMBL" id="KP795661">
    <property type="protein sequence ID" value="AKN39729.1"/>
    <property type="molecule type" value="Genomic_DNA"/>
</dbReference>
<evidence type="ECO:0000313" key="1">
    <source>
        <dbReference type="EMBL" id="AKN39729.1"/>
    </source>
</evidence>
<organism evidence="1">
    <name type="scientific">Vibrio tasmaniensis</name>
    <dbReference type="NCBI Taxonomy" id="212663"/>
    <lineage>
        <taxon>Bacteria</taxon>
        <taxon>Pseudomonadati</taxon>
        <taxon>Pseudomonadota</taxon>
        <taxon>Gammaproteobacteria</taxon>
        <taxon>Vibrionales</taxon>
        <taxon>Vibrionaceae</taxon>
        <taxon>Vibrio</taxon>
    </lineage>
</organism>
<accession>A0A0H4A0M8</accession>
<sequence>MQAAINAAFARSWQIGTVETPCRYRFKDGIHTLKTFSGLLDKGVVCTHPDGQKFEVVSSKQVLVSTFEHTLQFLNQTPAHNWTPPR</sequence>